<keyword evidence="1" id="KW-0472">Membrane</keyword>
<evidence type="ECO:0000313" key="2">
    <source>
        <dbReference type="EMBL" id="PZA18830.1"/>
    </source>
</evidence>
<feature type="transmembrane region" description="Helical" evidence="1">
    <location>
        <begin position="6"/>
        <end position="29"/>
    </location>
</feature>
<feature type="transmembrane region" description="Helical" evidence="1">
    <location>
        <begin position="41"/>
        <end position="62"/>
    </location>
</feature>
<dbReference type="AlphaFoldDB" id="A0A323V448"/>
<feature type="transmembrane region" description="Helical" evidence="1">
    <location>
        <begin position="82"/>
        <end position="101"/>
    </location>
</feature>
<gene>
    <name evidence="2" type="ORF">DMO24_24000</name>
</gene>
<keyword evidence="1" id="KW-0812">Transmembrane</keyword>
<feature type="non-terminal residue" evidence="2">
    <location>
        <position position="151"/>
    </location>
</feature>
<dbReference type="EMBL" id="QKNV01000603">
    <property type="protein sequence ID" value="PZA18830.1"/>
    <property type="molecule type" value="Genomic_DNA"/>
</dbReference>
<dbReference type="Proteomes" id="UP000247602">
    <property type="component" value="Unassembled WGS sequence"/>
</dbReference>
<keyword evidence="1" id="KW-1133">Transmembrane helix</keyword>
<comment type="caution">
    <text evidence="2">The sequence shown here is derived from an EMBL/GenBank/DDBJ whole genome shotgun (WGS) entry which is preliminary data.</text>
</comment>
<protein>
    <submittedName>
        <fullName evidence="2">Uncharacterized protein</fullName>
    </submittedName>
</protein>
<accession>A0A323V448</accession>
<organism evidence="2 3">
    <name type="scientific">Modestobacter versicolor</name>
    <dbReference type="NCBI Taxonomy" id="429133"/>
    <lineage>
        <taxon>Bacteria</taxon>
        <taxon>Bacillati</taxon>
        <taxon>Actinomycetota</taxon>
        <taxon>Actinomycetes</taxon>
        <taxon>Geodermatophilales</taxon>
        <taxon>Geodermatophilaceae</taxon>
        <taxon>Modestobacter</taxon>
    </lineage>
</organism>
<proteinExistence type="predicted"/>
<sequence length="151" mass="15385">MVSADVGVLTLLGYLCAIVGPAAFLVVFLVGAVRARRARPWLLGVLALVVAGVASGVLRPGTVGRLAGELGDGFARHAGPPAHLGLVLVGAALFGTAAVLLRRAATGRWRACGRPGARWTAPDAVRRWSRIATLAAARGPLPSALGTVPWG</sequence>
<evidence type="ECO:0000256" key="1">
    <source>
        <dbReference type="SAM" id="Phobius"/>
    </source>
</evidence>
<keyword evidence="3" id="KW-1185">Reference proteome</keyword>
<reference evidence="2 3" key="1">
    <citation type="submission" date="2018-06" db="EMBL/GenBank/DDBJ databases">
        <title>Draft genome sequence of Modestobacter versicolor CP153-2.</title>
        <authorList>
            <person name="Gundlapally S.R."/>
        </authorList>
    </citation>
    <scope>NUCLEOTIDE SEQUENCE [LARGE SCALE GENOMIC DNA]</scope>
    <source>
        <strain evidence="2 3">CP153-2</strain>
    </source>
</reference>
<name>A0A323V448_9ACTN</name>
<evidence type="ECO:0000313" key="3">
    <source>
        <dbReference type="Proteomes" id="UP000247602"/>
    </source>
</evidence>